<dbReference type="EMBL" id="KK838355">
    <property type="protein sequence ID" value="KFP81414.1"/>
    <property type="molecule type" value="Genomic_DNA"/>
</dbReference>
<feature type="domain" description="Ig-like" evidence="4">
    <location>
        <begin position="1"/>
        <end position="55"/>
    </location>
</feature>
<dbReference type="Gene3D" id="2.60.40.10">
    <property type="entry name" value="Immunoglobulins"/>
    <property type="match status" value="1"/>
</dbReference>
<dbReference type="InterPro" id="IPR050504">
    <property type="entry name" value="IgSF_BTN/MOG"/>
</dbReference>
<evidence type="ECO:0000313" key="5">
    <source>
        <dbReference type="EMBL" id="KFP81414.1"/>
    </source>
</evidence>
<feature type="non-terminal residue" evidence="5">
    <location>
        <position position="1"/>
    </location>
</feature>
<evidence type="ECO:0000256" key="2">
    <source>
        <dbReference type="ARBA" id="ARBA00023136"/>
    </source>
</evidence>
<dbReference type="PROSITE" id="PS50835">
    <property type="entry name" value="IG_LIKE"/>
    <property type="match status" value="1"/>
</dbReference>
<evidence type="ECO:0000256" key="3">
    <source>
        <dbReference type="ARBA" id="ARBA00023319"/>
    </source>
</evidence>
<dbReference type="InterPro" id="IPR013783">
    <property type="entry name" value="Ig-like_fold"/>
</dbReference>
<dbReference type="Pfam" id="PF07686">
    <property type="entry name" value="V-set"/>
    <property type="match status" value="1"/>
</dbReference>
<feature type="non-terminal residue" evidence="5">
    <location>
        <position position="58"/>
    </location>
</feature>
<dbReference type="SUPFAM" id="SSF48726">
    <property type="entry name" value="Immunoglobulin"/>
    <property type="match status" value="1"/>
</dbReference>
<name>A0A091MXQ5_9PASS</name>
<dbReference type="InterPro" id="IPR013106">
    <property type="entry name" value="Ig_V-set"/>
</dbReference>
<organism evidence="5 6">
    <name type="scientific">Acanthisitta chloris</name>
    <name type="common">rifleman</name>
    <dbReference type="NCBI Taxonomy" id="57068"/>
    <lineage>
        <taxon>Eukaryota</taxon>
        <taxon>Metazoa</taxon>
        <taxon>Chordata</taxon>
        <taxon>Craniata</taxon>
        <taxon>Vertebrata</taxon>
        <taxon>Euteleostomi</taxon>
        <taxon>Archelosauria</taxon>
        <taxon>Archosauria</taxon>
        <taxon>Dinosauria</taxon>
        <taxon>Saurischia</taxon>
        <taxon>Theropoda</taxon>
        <taxon>Coelurosauria</taxon>
        <taxon>Aves</taxon>
        <taxon>Neognathae</taxon>
        <taxon>Neoaves</taxon>
        <taxon>Telluraves</taxon>
        <taxon>Australaves</taxon>
        <taxon>Passeriformes</taxon>
        <taxon>Acanthisittidae</taxon>
        <taxon>Acanthisitta</taxon>
    </lineage>
</organism>
<proteinExistence type="predicted"/>
<reference evidence="5 6" key="1">
    <citation type="submission" date="2014-04" db="EMBL/GenBank/DDBJ databases">
        <title>Genome evolution of avian class.</title>
        <authorList>
            <person name="Zhang G."/>
            <person name="Li C."/>
        </authorList>
    </citation>
    <scope>NUCLEOTIDE SEQUENCE [LARGE SCALE GENOMIC DNA]</scope>
    <source>
        <strain evidence="5">BGI_N310</strain>
    </source>
</reference>
<dbReference type="InterPro" id="IPR007110">
    <property type="entry name" value="Ig-like_dom"/>
</dbReference>
<keyword evidence="2" id="KW-0472">Membrane</keyword>
<dbReference type="AlphaFoldDB" id="A0A091MXQ5"/>
<keyword evidence="3" id="KW-0393">Immunoglobulin domain</keyword>
<dbReference type="InterPro" id="IPR036179">
    <property type="entry name" value="Ig-like_dom_sf"/>
</dbReference>
<evidence type="ECO:0000259" key="4">
    <source>
        <dbReference type="PROSITE" id="PS50835"/>
    </source>
</evidence>
<evidence type="ECO:0000256" key="1">
    <source>
        <dbReference type="ARBA" id="ARBA00004370"/>
    </source>
</evidence>
<sequence length="58" mass="6279">EPVQKYRGRASMPEDGFATGNVSLTLKNVQPADEGMYICTVKSRDWSAKTTTTLSIAG</sequence>
<comment type="subcellular location">
    <subcellularLocation>
        <location evidence="1">Membrane</location>
    </subcellularLocation>
</comment>
<dbReference type="Proteomes" id="UP000053537">
    <property type="component" value="Unassembled WGS sequence"/>
</dbReference>
<dbReference type="GO" id="GO:0016020">
    <property type="term" value="C:membrane"/>
    <property type="evidence" value="ECO:0007669"/>
    <property type="project" value="UniProtKB-SubCell"/>
</dbReference>
<gene>
    <name evidence="5" type="ORF">N310_11486</name>
</gene>
<keyword evidence="6" id="KW-1185">Reference proteome</keyword>
<accession>A0A091MXQ5</accession>
<dbReference type="PANTHER" id="PTHR24100">
    <property type="entry name" value="BUTYROPHILIN"/>
    <property type="match status" value="1"/>
</dbReference>
<evidence type="ECO:0000313" key="6">
    <source>
        <dbReference type="Proteomes" id="UP000053537"/>
    </source>
</evidence>
<protein>
    <submittedName>
        <fullName evidence="5">Butyrophilin-like 2</fullName>
    </submittedName>
</protein>